<evidence type="ECO:0000256" key="7">
    <source>
        <dbReference type="ARBA" id="ARBA00023155"/>
    </source>
</evidence>
<keyword evidence="5" id="KW-0805">Transcription regulation</keyword>
<evidence type="ECO:0000313" key="15">
    <source>
        <dbReference type="Proteomes" id="UP000492821"/>
    </source>
</evidence>
<reference evidence="15" key="1">
    <citation type="journal article" date="2013" name="Genetics">
        <title>The draft genome and transcriptome of Panagrellus redivivus are shaped by the harsh demands of a free-living lifestyle.</title>
        <authorList>
            <person name="Srinivasan J."/>
            <person name="Dillman A.R."/>
            <person name="Macchietto M.G."/>
            <person name="Heikkinen L."/>
            <person name="Lakso M."/>
            <person name="Fracchia K.M."/>
            <person name="Antoshechkin I."/>
            <person name="Mortazavi A."/>
            <person name="Wong G."/>
            <person name="Sternberg P.W."/>
        </authorList>
    </citation>
    <scope>NUCLEOTIDE SEQUENCE [LARGE SCALE GENOMIC DNA]</scope>
    <source>
        <strain evidence="15">MT8872</strain>
    </source>
</reference>
<evidence type="ECO:0000256" key="2">
    <source>
        <dbReference type="ARBA" id="ARBA00005733"/>
    </source>
</evidence>
<evidence type="ECO:0000256" key="9">
    <source>
        <dbReference type="ARBA" id="ARBA00023242"/>
    </source>
</evidence>
<dbReference type="SMART" id="SM00351">
    <property type="entry name" value="PAX"/>
    <property type="match status" value="1"/>
</dbReference>
<dbReference type="GO" id="GO:0000978">
    <property type="term" value="F:RNA polymerase II cis-regulatory region sequence-specific DNA binding"/>
    <property type="evidence" value="ECO:0007669"/>
    <property type="project" value="TreeGrafter"/>
</dbReference>
<dbReference type="PANTHER" id="PTHR45636">
    <property type="entry name" value="PAIRED BOX PROTEIN PAX-6-RELATED-RELATED"/>
    <property type="match status" value="1"/>
</dbReference>
<dbReference type="PANTHER" id="PTHR45636:SF49">
    <property type="entry name" value="PAIRED BOX PROTEIN 3 HOMOLOG"/>
    <property type="match status" value="1"/>
</dbReference>
<keyword evidence="8" id="KW-0804">Transcription</keyword>
<feature type="region of interest" description="Disordered" evidence="12">
    <location>
        <begin position="175"/>
        <end position="194"/>
    </location>
</feature>
<dbReference type="InterPro" id="IPR036388">
    <property type="entry name" value="WH-like_DNA-bd_sf"/>
</dbReference>
<keyword evidence="7 10" id="KW-0371">Homeobox</keyword>
<evidence type="ECO:0000259" key="13">
    <source>
        <dbReference type="PROSITE" id="PS50071"/>
    </source>
</evidence>
<comment type="similarity">
    <text evidence="2">Belongs to the paired homeobox family.</text>
</comment>
<dbReference type="AlphaFoldDB" id="A0A7E4V5A4"/>
<evidence type="ECO:0000256" key="3">
    <source>
        <dbReference type="ARBA" id="ARBA00022473"/>
    </source>
</evidence>
<dbReference type="InterPro" id="IPR009057">
    <property type="entry name" value="Homeodomain-like_sf"/>
</dbReference>
<accession>A0A7E4V5A4</accession>
<dbReference type="Gene3D" id="1.10.10.60">
    <property type="entry name" value="Homeodomain-like"/>
    <property type="match status" value="1"/>
</dbReference>
<proteinExistence type="inferred from homology"/>
<dbReference type="PROSITE" id="PS50071">
    <property type="entry name" value="HOMEOBOX_2"/>
    <property type="match status" value="1"/>
</dbReference>
<evidence type="ECO:0000256" key="10">
    <source>
        <dbReference type="PROSITE-ProRule" id="PRU00108"/>
    </source>
</evidence>
<evidence type="ECO:0000256" key="12">
    <source>
        <dbReference type="SAM" id="MobiDB-lite"/>
    </source>
</evidence>
<keyword evidence="6 10" id="KW-0238">DNA-binding</keyword>
<dbReference type="SUPFAM" id="SSF46689">
    <property type="entry name" value="Homeodomain-like"/>
    <property type="match status" value="3"/>
</dbReference>
<feature type="region of interest" description="Disordered" evidence="12">
    <location>
        <begin position="205"/>
        <end position="233"/>
    </location>
</feature>
<organism evidence="15 16">
    <name type="scientific">Panagrellus redivivus</name>
    <name type="common">Microworm</name>
    <dbReference type="NCBI Taxonomy" id="6233"/>
    <lineage>
        <taxon>Eukaryota</taxon>
        <taxon>Metazoa</taxon>
        <taxon>Ecdysozoa</taxon>
        <taxon>Nematoda</taxon>
        <taxon>Chromadorea</taxon>
        <taxon>Rhabditida</taxon>
        <taxon>Tylenchina</taxon>
        <taxon>Panagrolaimomorpha</taxon>
        <taxon>Panagrolaimoidea</taxon>
        <taxon>Panagrolaimidae</taxon>
        <taxon>Panagrellus</taxon>
    </lineage>
</organism>
<dbReference type="InterPro" id="IPR017970">
    <property type="entry name" value="Homeobox_CS"/>
</dbReference>
<evidence type="ECO:0000259" key="14">
    <source>
        <dbReference type="PROSITE" id="PS51057"/>
    </source>
</evidence>
<reference evidence="16" key="2">
    <citation type="submission" date="2020-10" db="UniProtKB">
        <authorList>
            <consortium name="WormBaseParasite"/>
        </authorList>
    </citation>
    <scope>IDENTIFICATION</scope>
</reference>
<dbReference type="PROSITE" id="PS51057">
    <property type="entry name" value="PAIRED_2"/>
    <property type="match status" value="1"/>
</dbReference>
<dbReference type="PRINTS" id="PR00027">
    <property type="entry name" value="PAIREDBOX"/>
</dbReference>
<evidence type="ECO:0000256" key="5">
    <source>
        <dbReference type="ARBA" id="ARBA00023015"/>
    </source>
</evidence>
<dbReference type="Pfam" id="PF00292">
    <property type="entry name" value="PAX"/>
    <property type="match status" value="1"/>
</dbReference>
<dbReference type="InterPro" id="IPR001523">
    <property type="entry name" value="Paired_dom"/>
</dbReference>
<evidence type="ECO:0000256" key="8">
    <source>
        <dbReference type="ARBA" id="ARBA00023163"/>
    </source>
</evidence>
<keyword evidence="9 10" id="KW-0539">Nucleus</keyword>
<evidence type="ECO:0000256" key="11">
    <source>
        <dbReference type="RuleBase" id="RU000682"/>
    </source>
</evidence>
<dbReference type="PROSITE" id="PS00027">
    <property type="entry name" value="HOMEOBOX_1"/>
    <property type="match status" value="1"/>
</dbReference>
<dbReference type="CDD" id="cd00086">
    <property type="entry name" value="homeodomain"/>
    <property type="match status" value="1"/>
</dbReference>
<name>A0A7E4V5A4_PANRE</name>
<dbReference type="WBParaSite" id="Pan_g1669.t1">
    <property type="protein sequence ID" value="Pan_g1669.t1"/>
    <property type="gene ID" value="Pan_g1669"/>
</dbReference>
<dbReference type="Pfam" id="PF00046">
    <property type="entry name" value="Homeodomain"/>
    <property type="match status" value="1"/>
</dbReference>
<dbReference type="InterPro" id="IPR043565">
    <property type="entry name" value="PAX_fam"/>
</dbReference>
<sequence>MAETSSAMPVSSAFTNFSNTVFRNDENTHMPMAQFQQLPYSNIIGQGRVNQLGGVFINGRPLPLYIRQKIVEMAKKGIKPCQISRELRVSHGCVSKILYRYAETGSIEPGQHSGQKPYARPRPAKVAPHIRRNVALISKMMPKLRSDQIQDVLVAQGLCTRQSVPTGVQIMEILESERDKSTPSPMTEDSKSAMTALKHSVDDILQNGNANSSNDSNSKSDNSPAFEAVPEHRRVRTSFTAEQLTVLEQLFACNNYPDAKQRQIIAARTGLCDSRIQVWFSNRRARSRKTFVFNTPPSTAPVLTMPSIPPITLPPLLMPNFQTSRGSISTESSPSTSEFPPLSMFPSLFNSCGGITTSPSFAQAFLQLHLASLTKAPALNATT</sequence>
<protein>
    <submittedName>
        <fullName evidence="16">Paired domain-containing protein</fullName>
    </submittedName>
</protein>
<dbReference type="Gene3D" id="1.10.10.10">
    <property type="entry name" value="Winged helix-like DNA-binding domain superfamily/Winged helix DNA-binding domain"/>
    <property type="match status" value="1"/>
</dbReference>
<feature type="domain" description="Paired" evidence="14">
    <location>
        <begin position="45"/>
        <end position="177"/>
    </location>
</feature>
<feature type="DNA-binding region" description="Homeobox" evidence="10">
    <location>
        <begin position="232"/>
        <end position="291"/>
    </location>
</feature>
<dbReference type="GO" id="GO:0000981">
    <property type="term" value="F:DNA-binding transcription factor activity, RNA polymerase II-specific"/>
    <property type="evidence" value="ECO:0007669"/>
    <property type="project" value="InterPro"/>
</dbReference>
<dbReference type="GO" id="GO:0005634">
    <property type="term" value="C:nucleus"/>
    <property type="evidence" value="ECO:0007669"/>
    <property type="project" value="UniProtKB-SubCell"/>
</dbReference>
<dbReference type="InterPro" id="IPR001356">
    <property type="entry name" value="HD"/>
</dbReference>
<evidence type="ECO:0000256" key="1">
    <source>
        <dbReference type="ARBA" id="ARBA00004123"/>
    </source>
</evidence>
<dbReference type="Proteomes" id="UP000492821">
    <property type="component" value="Unassembled WGS sequence"/>
</dbReference>
<feature type="domain" description="Homeobox" evidence="13">
    <location>
        <begin position="230"/>
        <end position="290"/>
    </location>
</feature>
<keyword evidence="4" id="KW-0563">Paired box</keyword>
<keyword evidence="3" id="KW-0217">Developmental protein</keyword>
<keyword evidence="15" id="KW-1185">Reference proteome</keyword>
<evidence type="ECO:0000256" key="6">
    <source>
        <dbReference type="ARBA" id="ARBA00023125"/>
    </source>
</evidence>
<dbReference type="SMART" id="SM00389">
    <property type="entry name" value="HOX"/>
    <property type="match status" value="1"/>
</dbReference>
<comment type="subcellular location">
    <subcellularLocation>
        <location evidence="1 10 11">Nucleus</location>
    </subcellularLocation>
</comment>
<evidence type="ECO:0000256" key="4">
    <source>
        <dbReference type="ARBA" id="ARBA00022724"/>
    </source>
</evidence>
<evidence type="ECO:0000313" key="16">
    <source>
        <dbReference type="WBParaSite" id="Pan_g1669.t1"/>
    </source>
</evidence>
<feature type="compositionally biased region" description="Low complexity" evidence="12">
    <location>
        <begin position="207"/>
        <end position="223"/>
    </location>
</feature>